<comment type="caution">
    <text evidence="13">The sequence shown here is derived from an EMBL/GenBank/DDBJ whole genome shotgun (WGS) entry which is preliminary data.</text>
</comment>
<evidence type="ECO:0000256" key="9">
    <source>
        <dbReference type="ARBA" id="ARBA00023315"/>
    </source>
</evidence>
<dbReference type="PANTHER" id="PTHR31650">
    <property type="entry name" value="O-ACYLTRANSFERASE (WSD1-LIKE) FAMILY PROTEIN"/>
    <property type="match status" value="1"/>
</dbReference>
<keyword evidence="7" id="KW-0319">Glycerol metabolism</keyword>
<comment type="catalytic activity">
    <reaction evidence="10">
        <text>an acyl-CoA + a 1,2-diacyl-sn-glycerol = a triacyl-sn-glycerol + CoA</text>
        <dbReference type="Rhea" id="RHEA:10868"/>
        <dbReference type="ChEBI" id="CHEBI:17815"/>
        <dbReference type="ChEBI" id="CHEBI:57287"/>
        <dbReference type="ChEBI" id="CHEBI:58342"/>
        <dbReference type="ChEBI" id="CHEBI:64615"/>
        <dbReference type="EC" id="2.3.1.20"/>
    </reaction>
</comment>
<dbReference type="Pfam" id="PF06974">
    <property type="entry name" value="WS_DGAT_C"/>
    <property type="match status" value="1"/>
</dbReference>
<evidence type="ECO:0000256" key="3">
    <source>
        <dbReference type="ARBA" id="ARBA00009587"/>
    </source>
</evidence>
<dbReference type="Proteomes" id="UP000280307">
    <property type="component" value="Unassembled WGS sequence"/>
</dbReference>
<evidence type="ECO:0000256" key="4">
    <source>
        <dbReference type="ARBA" id="ARBA00013244"/>
    </source>
</evidence>
<evidence type="ECO:0000259" key="12">
    <source>
        <dbReference type="Pfam" id="PF06974"/>
    </source>
</evidence>
<dbReference type="EMBL" id="RSAS01000728">
    <property type="protein sequence ID" value="RRR68347.1"/>
    <property type="molecule type" value="Genomic_DNA"/>
</dbReference>
<dbReference type="AlphaFoldDB" id="A0A426TU18"/>
<accession>A0A426TU18</accession>
<dbReference type="SUPFAM" id="SSF52777">
    <property type="entry name" value="CoA-dependent acyltransferases"/>
    <property type="match status" value="1"/>
</dbReference>
<keyword evidence="8" id="KW-0443">Lipid metabolism</keyword>
<dbReference type="GO" id="GO:0019432">
    <property type="term" value="P:triglyceride biosynthetic process"/>
    <property type="evidence" value="ECO:0007669"/>
    <property type="project" value="UniProtKB-UniPathway"/>
</dbReference>
<name>A0A426TU18_9CHLR</name>
<evidence type="ECO:0000256" key="1">
    <source>
        <dbReference type="ARBA" id="ARBA00004771"/>
    </source>
</evidence>
<feature type="domain" description="O-acyltransferase WSD1 C-terminal" evidence="12">
    <location>
        <begin position="310"/>
        <end position="451"/>
    </location>
</feature>
<dbReference type="GO" id="GO:0006071">
    <property type="term" value="P:glycerol metabolic process"/>
    <property type="evidence" value="ECO:0007669"/>
    <property type="project" value="UniProtKB-KW"/>
</dbReference>
<dbReference type="InterPro" id="IPR009721">
    <property type="entry name" value="O-acyltransferase_WSD1_C"/>
</dbReference>
<evidence type="ECO:0000256" key="2">
    <source>
        <dbReference type="ARBA" id="ARBA00005189"/>
    </source>
</evidence>
<dbReference type="UniPathway" id="UPA00282"/>
<dbReference type="InterPro" id="IPR014292">
    <property type="entry name" value="Acyl_transf_WS/DGAT"/>
</dbReference>
<comment type="pathway">
    <text evidence="2">Lipid metabolism.</text>
</comment>
<keyword evidence="6 13" id="KW-0808">Transferase</keyword>
<dbReference type="InterPro" id="IPR023213">
    <property type="entry name" value="CAT-like_dom_sf"/>
</dbReference>
<keyword evidence="9 13" id="KW-0012">Acyltransferase</keyword>
<evidence type="ECO:0000256" key="10">
    <source>
        <dbReference type="ARBA" id="ARBA00048109"/>
    </source>
</evidence>
<evidence type="ECO:0000259" key="11">
    <source>
        <dbReference type="Pfam" id="PF03007"/>
    </source>
</evidence>
<dbReference type="InterPro" id="IPR004255">
    <property type="entry name" value="O-acyltransferase_WSD1_N"/>
</dbReference>
<dbReference type="InterPro" id="IPR045034">
    <property type="entry name" value="O-acyltransferase_WSD1-like"/>
</dbReference>
<evidence type="ECO:0000313" key="13">
    <source>
        <dbReference type="EMBL" id="RRR68347.1"/>
    </source>
</evidence>
<organism evidence="13 14">
    <name type="scientific">Candidatus Viridilinea halotolerans</name>
    <dbReference type="NCBI Taxonomy" id="2491704"/>
    <lineage>
        <taxon>Bacteria</taxon>
        <taxon>Bacillati</taxon>
        <taxon>Chloroflexota</taxon>
        <taxon>Chloroflexia</taxon>
        <taxon>Chloroflexales</taxon>
        <taxon>Chloroflexineae</taxon>
        <taxon>Oscillochloridaceae</taxon>
        <taxon>Candidatus Viridilinea</taxon>
    </lineage>
</organism>
<dbReference type="Pfam" id="PF03007">
    <property type="entry name" value="WS_DGAT_cat"/>
    <property type="match status" value="1"/>
</dbReference>
<dbReference type="EC" id="2.3.1.20" evidence="4"/>
<dbReference type="GO" id="GO:0005886">
    <property type="term" value="C:plasma membrane"/>
    <property type="evidence" value="ECO:0007669"/>
    <property type="project" value="TreeGrafter"/>
</dbReference>
<dbReference type="NCBIfam" id="TIGR02946">
    <property type="entry name" value="acyl_WS_DGAT"/>
    <property type="match status" value="1"/>
</dbReference>
<gene>
    <name evidence="13" type="ORF">EI684_17735</name>
</gene>
<dbReference type="GO" id="GO:0004144">
    <property type="term" value="F:diacylglycerol O-acyltransferase activity"/>
    <property type="evidence" value="ECO:0007669"/>
    <property type="project" value="UniProtKB-EC"/>
</dbReference>
<protein>
    <recommendedName>
        <fullName evidence="4">diacylglycerol O-acyltransferase</fullName>
        <ecNumber evidence="4">2.3.1.20</ecNumber>
    </recommendedName>
</protein>
<proteinExistence type="inferred from homology"/>
<reference evidence="13 14" key="1">
    <citation type="submission" date="2018-12" db="EMBL/GenBank/DDBJ databases">
        <title>Genome Sequence of Candidatus Viridilinea halotolerans isolated from saline sulfide-rich spring.</title>
        <authorList>
            <person name="Grouzdev D.S."/>
            <person name="Burganskaya E.I."/>
            <person name="Krutkina M.S."/>
            <person name="Sukhacheva M.V."/>
            <person name="Gorlenko V.M."/>
        </authorList>
    </citation>
    <scope>NUCLEOTIDE SEQUENCE [LARGE SCALE GENOMIC DNA]</scope>
    <source>
        <strain evidence="13">Chok-6</strain>
    </source>
</reference>
<evidence type="ECO:0000256" key="7">
    <source>
        <dbReference type="ARBA" id="ARBA00022798"/>
    </source>
</evidence>
<evidence type="ECO:0000256" key="5">
    <source>
        <dbReference type="ARBA" id="ARBA00022516"/>
    </source>
</evidence>
<keyword evidence="5" id="KW-0444">Lipid biosynthesis</keyword>
<evidence type="ECO:0000313" key="14">
    <source>
        <dbReference type="Proteomes" id="UP000280307"/>
    </source>
</evidence>
<comment type="similarity">
    <text evidence="3">Belongs to the long-chain O-acyltransferase family.</text>
</comment>
<comment type="pathway">
    <text evidence="1">Glycerolipid metabolism; triacylglycerol biosynthesis.</text>
</comment>
<dbReference type="Gene3D" id="3.30.559.10">
    <property type="entry name" value="Chloramphenicol acetyltransferase-like domain"/>
    <property type="match status" value="1"/>
</dbReference>
<feature type="domain" description="O-acyltransferase WSD1-like N-terminal" evidence="11">
    <location>
        <begin position="11"/>
        <end position="267"/>
    </location>
</feature>
<sequence length="461" mass="49316">MNAAQPPRTPLASVDAAWLHMDDPTNVMVITIAMFFDACLDYQQLRTTVAERLLPFERFRQRIVRGRDDKPHWEADPHFILDAHLHRYGLPGAGGEAELRALISELISTPLDLTRPLWKFFLIEHYGTGCALVLRIHHCMADGMALIEIFNAFLDRPIDAPTASNAAPAAAPSGPFSQAVASINTALRTTEQIIQRGWGWISRPERALSLLGSGAAAVGKLALMGPDAHSILKGPLSGVKRAAWAETVPLSAIKAVSNVLGGTVNDVLLTAISGALRRYMDAHGAEISPRGLRAIVPVNLLPPGAKPNGGNNFGLVHVTLPVGSDDPVERSARLRREMDAIKASPEAYIGYGALSILGNLPADVEQALVDVLSTMASMVITNVPGPRQSNSLMGHNVARAMFWVPEASRISLGISILSYAGNVQVAIVSDVQTLADPGALGAAIDAEFAELFELARAVEEE</sequence>
<evidence type="ECO:0000256" key="6">
    <source>
        <dbReference type="ARBA" id="ARBA00022679"/>
    </source>
</evidence>
<dbReference type="PANTHER" id="PTHR31650:SF1">
    <property type="entry name" value="WAX ESTER SYNTHASE_DIACYLGLYCEROL ACYLTRANSFERASE 4-RELATED"/>
    <property type="match status" value="1"/>
</dbReference>
<evidence type="ECO:0000256" key="8">
    <source>
        <dbReference type="ARBA" id="ARBA00023098"/>
    </source>
</evidence>